<accession>A0A644SVE7</accession>
<dbReference type="GO" id="GO:0047429">
    <property type="term" value="F:nucleoside triphosphate diphosphatase activity"/>
    <property type="evidence" value="ECO:0007669"/>
    <property type="project" value="InterPro"/>
</dbReference>
<evidence type="ECO:0008006" key="2">
    <source>
        <dbReference type="Google" id="ProtNLM"/>
    </source>
</evidence>
<protein>
    <recommendedName>
        <fullName evidence="2">MazG-like family protein</fullName>
    </recommendedName>
</protein>
<evidence type="ECO:0000313" key="1">
    <source>
        <dbReference type="EMBL" id="MPL58669.1"/>
    </source>
</evidence>
<reference evidence="1" key="1">
    <citation type="submission" date="2019-08" db="EMBL/GenBank/DDBJ databases">
        <authorList>
            <person name="Kucharzyk K."/>
            <person name="Murdoch R.W."/>
            <person name="Higgins S."/>
            <person name="Loffler F."/>
        </authorList>
    </citation>
    <scope>NUCLEOTIDE SEQUENCE</scope>
</reference>
<comment type="caution">
    <text evidence="1">The sequence shown here is derived from an EMBL/GenBank/DDBJ whole genome shotgun (WGS) entry which is preliminary data.</text>
</comment>
<dbReference type="GO" id="GO:0009143">
    <property type="term" value="P:nucleoside triphosphate catabolic process"/>
    <property type="evidence" value="ECO:0007669"/>
    <property type="project" value="InterPro"/>
</dbReference>
<dbReference type="Pfam" id="PF12643">
    <property type="entry name" value="MazG-like"/>
    <property type="match status" value="1"/>
</dbReference>
<dbReference type="Gene3D" id="1.10.287.1080">
    <property type="entry name" value="MazG-like"/>
    <property type="match status" value="1"/>
</dbReference>
<name>A0A644SVE7_9ZZZZ</name>
<dbReference type="EMBL" id="VSSQ01000007">
    <property type="protein sequence ID" value="MPL58669.1"/>
    <property type="molecule type" value="Genomic_DNA"/>
</dbReference>
<proteinExistence type="predicted"/>
<dbReference type="AlphaFoldDB" id="A0A644SVE7"/>
<dbReference type="InterPro" id="IPR025984">
    <property type="entry name" value="DCTPP"/>
</dbReference>
<sequence length="103" mass="11631">MFSNESDILRKLRLIEMLKAELVTNVGQLYQAIAKNGGQAIQEGLASIILSCYILARRLGIDFAALDEAVTAKIAQNIKREHEAEKLFGDFSEYQRYLRRRGG</sequence>
<gene>
    <name evidence="1" type="ORF">SDC9_04211</name>
</gene>
<organism evidence="1">
    <name type="scientific">bioreactor metagenome</name>
    <dbReference type="NCBI Taxonomy" id="1076179"/>
    <lineage>
        <taxon>unclassified sequences</taxon>
        <taxon>metagenomes</taxon>
        <taxon>ecological metagenomes</taxon>
    </lineage>
</organism>